<name>A0A9D2IZG9_9FIRM</name>
<feature type="coiled-coil region" evidence="1">
    <location>
        <begin position="360"/>
        <end position="414"/>
    </location>
</feature>
<dbReference type="SUPFAM" id="SSF53041">
    <property type="entry name" value="Resolvase-like"/>
    <property type="match status" value="1"/>
</dbReference>
<protein>
    <submittedName>
        <fullName evidence="4">Recombinase family protein</fullName>
    </submittedName>
</protein>
<dbReference type="InterPro" id="IPR050639">
    <property type="entry name" value="SSR_resolvase"/>
</dbReference>
<dbReference type="InterPro" id="IPR006119">
    <property type="entry name" value="Resolv_N"/>
</dbReference>
<dbReference type="GO" id="GO:0003677">
    <property type="term" value="F:DNA binding"/>
    <property type="evidence" value="ECO:0007669"/>
    <property type="project" value="InterPro"/>
</dbReference>
<dbReference type="InterPro" id="IPR011109">
    <property type="entry name" value="DNA_bind_recombinase_dom"/>
</dbReference>
<dbReference type="EMBL" id="DXBV01000091">
    <property type="protein sequence ID" value="HIZ31385.1"/>
    <property type="molecule type" value="Genomic_DNA"/>
</dbReference>
<dbReference type="InterPro" id="IPR038109">
    <property type="entry name" value="DNA_bind_recomb_sf"/>
</dbReference>
<dbReference type="Pfam" id="PF00239">
    <property type="entry name" value="Resolvase"/>
    <property type="match status" value="1"/>
</dbReference>
<dbReference type="CDD" id="cd00338">
    <property type="entry name" value="Ser_Recombinase"/>
    <property type="match status" value="1"/>
</dbReference>
<feature type="domain" description="Resolvase/invertase-type recombinase catalytic" evidence="2">
    <location>
        <begin position="2"/>
        <end position="150"/>
    </location>
</feature>
<dbReference type="Proteomes" id="UP000824035">
    <property type="component" value="Unassembled WGS sequence"/>
</dbReference>
<proteinExistence type="predicted"/>
<dbReference type="PROSITE" id="PS51737">
    <property type="entry name" value="RECOMBINASE_DNA_BIND"/>
    <property type="match status" value="1"/>
</dbReference>
<dbReference type="Gene3D" id="3.90.1750.20">
    <property type="entry name" value="Putative Large Serine Recombinase, Chain B, Domain 2"/>
    <property type="match status" value="1"/>
</dbReference>
<dbReference type="AlphaFoldDB" id="A0A9D2IZG9"/>
<keyword evidence="1" id="KW-0175">Coiled coil</keyword>
<reference evidence="4" key="1">
    <citation type="journal article" date="2021" name="PeerJ">
        <title>Extensive microbial diversity within the chicken gut microbiome revealed by metagenomics and culture.</title>
        <authorList>
            <person name="Gilroy R."/>
            <person name="Ravi A."/>
            <person name="Getino M."/>
            <person name="Pursley I."/>
            <person name="Horton D.L."/>
            <person name="Alikhan N.F."/>
            <person name="Baker D."/>
            <person name="Gharbi K."/>
            <person name="Hall N."/>
            <person name="Watson M."/>
            <person name="Adriaenssens E.M."/>
            <person name="Foster-Nyarko E."/>
            <person name="Jarju S."/>
            <person name="Secka A."/>
            <person name="Antonio M."/>
            <person name="Oren A."/>
            <person name="Chaudhuri R.R."/>
            <person name="La Ragione R."/>
            <person name="Hildebrand F."/>
            <person name="Pallen M.J."/>
        </authorList>
    </citation>
    <scope>NUCLEOTIDE SEQUENCE</scope>
    <source>
        <strain evidence="4">ChiGjej4B4-18154</strain>
    </source>
</reference>
<gene>
    <name evidence="4" type="ORF">H9813_09205</name>
</gene>
<dbReference type="Pfam" id="PF07508">
    <property type="entry name" value="Recombinase"/>
    <property type="match status" value="1"/>
</dbReference>
<dbReference type="SMART" id="SM00857">
    <property type="entry name" value="Resolvase"/>
    <property type="match status" value="1"/>
</dbReference>
<reference evidence="4" key="2">
    <citation type="submission" date="2021-04" db="EMBL/GenBank/DDBJ databases">
        <authorList>
            <person name="Gilroy R."/>
        </authorList>
    </citation>
    <scope>NUCLEOTIDE SEQUENCE</scope>
    <source>
        <strain evidence="4">ChiGjej4B4-18154</strain>
    </source>
</reference>
<evidence type="ECO:0000313" key="5">
    <source>
        <dbReference type="Proteomes" id="UP000824035"/>
    </source>
</evidence>
<accession>A0A9D2IZG9</accession>
<dbReference type="PANTHER" id="PTHR30461:SF23">
    <property type="entry name" value="DNA RECOMBINASE-RELATED"/>
    <property type="match status" value="1"/>
</dbReference>
<dbReference type="Gene3D" id="3.40.50.1390">
    <property type="entry name" value="Resolvase, N-terminal catalytic domain"/>
    <property type="match status" value="1"/>
</dbReference>
<evidence type="ECO:0000313" key="4">
    <source>
        <dbReference type="EMBL" id="HIZ31385.1"/>
    </source>
</evidence>
<dbReference type="PROSITE" id="PS51736">
    <property type="entry name" value="RECOMBINASES_3"/>
    <property type="match status" value="1"/>
</dbReference>
<organism evidence="4 5">
    <name type="scientific">Candidatus Allofournierella merdipullorum</name>
    <dbReference type="NCBI Taxonomy" id="2838595"/>
    <lineage>
        <taxon>Bacteria</taxon>
        <taxon>Bacillati</taxon>
        <taxon>Bacillota</taxon>
        <taxon>Clostridia</taxon>
        <taxon>Eubacteriales</taxon>
        <taxon>Oscillospiraceae</taxon>
        <taxon>Allofournierella</taxon>
    </lineage>
</organism>
<dbReference type="InterPro" id="IPR025827">
    <property type="entry name" value="Zn_ribbon_recom_dom"/>
</dbReference>
<dbReference type="GO" id="GO:0000150">
    <property type="term" value="F:DNA strand exchange activity"/>
    <property type="evidence" value="ECO:0007669"/>
    <property type="project" value="InterPro"/>
</dbReference>
<dbReference type="Pfam" id="PF13408">
    <property type="entry name" value="Zn_ribbon_recom"/>
    <property type="match status" value="1"/>
</dbReference>
<evidence type="ECO:0000256" key="1">
    <source>
        <dbReference type="SAM" id="Coils"/>
    </source>
</evidence>
<dbReference type="PANTHER" id="PTHR30461">
    <property type="entry name" value="DNA-INVERTASE FROM LAMBDOID PROPHAGE"/>
    <property type="match status" value="1"/>
</dbReference>
<comment type="caution">
    <text evidence="4">The sequence shown here is derived from an EMBL/GenBank/DDBJ whole genome shotgun (WGS) entry which is preliminary data.</text>
</comment>
<dbReference type="InterPro" id="IPR036162">
    <property type="entry name" value="Resolvase-like_N_sf"/>
</dbReference>
<sequence>MNAVIYARYSSEGQREESIDGQIRECMEYCKQNGMTVVKEYIDRALSAKTDNRPDFQRMIKDSAKGLFDVVVVWKLDRFARNRYDSAHYKAALKKNGVRVISAKENIADGPEGIILESMLEGMAEYYSAELSVKVIRGHTENALKCKYNGGTPTFGFAIDADKHYQPDPITAPVVLDIFKMYDTGSTMKQIVDHLNDLGVTTVRGKPADLNFISGILHNRKYIGEYQYRDIVVPNGIPALVPIDLFERVQEQMKKNKKAPARHKAEDDYLLTTKLFCGTCKAMMVGESGTSGTQGRKYHYYRCVNSKKRKICTAKHKSVRKEPLEQAVVSSVMRNIMDDAFVEYFVDQALALQGQESNELPSLRRQLADTEKAIENMLNAIQAGIFNASTKRRLDELEATKEKLELSIIKEEMKKPQFTREQIQFYILQYRKVDTNTLEGRRRLIDGFVNSVVVYDDYILVTFNYKEGAERITFEQIERSDLSSLGGPCGVSLKDLKRSADDTPHFLFPSLYSDLCRGVAQCYAFSRFH</sequence>
<evidence type="ECO:0000259" key="3">
    <source>
        <dbReference type="PROSITE" id="PS51737"/>
    </source>
</evidence>
<evidence type="ECO:0000259" key="2">
    <source>
        <dbReference type="PROSITE" id="PS51736"/>
    </source>
</evidence>
<feature type="domain" description="Recombinase" evidence="3">
    <location>
        <begin position="154"/>
        <end position="259"/>
    </location>
</feature>